<reference evidence="1 2" key="1">
    <citation type="journal article" date="2021" name="Elife">
        <title>Chloroplast acquisition without the gene transfer in kleptoplastic sea slugs, Plakobranchus ocellatus.</title>
        <authorList>
            <person name="Maeda T."/>
            <person name="Takahashi S."/>
            <person name="Yoshida T."/>
            <person name="Shimamura S."/>
            <person name="Takaki Y."/>
            <person name="Nagai Y."/>
            <person name="Toyoda A."/>
            <person name="Suzuki Y."/>
            <person name="Arimoto A."/>
            <person name="Ishii H."/>
            <person name="Satoh N."/>
            <person name="Nishiyama T."/>
            <person name="Hasebe M."/>
            <person name="Maruyama T."/>
            <person name="Minagawa J."/>
            <person name="Obokata J."/>
            <person name="Shigenobu S."/>
        </authorList>
    </citation>
    <scope>NUCLEOTIDE SEQUENCE [LARGE SCALE GENOMIC DNA]</scope>
</reference>
<sequence length="130" mass="14362">MEVDSVYSVMVGKLMNDSPVVFLTAFRGGSLSQIRFKTRATESSSTVEKPTTSNQFDQLRHKVEGRHRQIGMSMLVGLVFYIASPQQGDLRFSGHPSRQGAGDGFRTRNRSVPADLRADSLAIVPPTPFF</sequence>
<dbReference type="Proteomes" id="UP000735302">
    <property type="component" value="Unassembled WGS sequence"/>
</dbReference>
<proteinExistence type="predicted"/>
<evidence type="ECO:0000313" key="1">
    <source>
        <dbReference type="EMBL" id="GFN76956.1"/>
    </source>
</evidence>
<accession>A0AAV3Y4G3</accession>
<dbReference type="AlphaFoldDB" id="A0AAV3Y4G3"/>
<protein>
    <submittedName>
        <fullName evidence="1">Uncharacterized protein</fullName>
    </submittedName>
</protein>
<dbReference type="EMBL" id="BLXT01000430">
    <property type="protein sequence ID" value="GFN76956.1"/>
    <property type="molecule type" value="Genomic_DNA"/>
</dbReference>
<name>A0AAV3Y4G3_9GAST</name>
<organism evidence="1 2">
    <name type="scientific">Plakobranchus ocellatus</name>
    <dbReference type="NCBI Taxonomy" id="259542"/>
    <lineage>
        <taxon>Eukaryota</taxon>
        <taxon>Metazoa</taxon>
        <taxon>Spiralia</taxon>
        <taxon>Lophotrochozoa</taxon>
        <taxon>Mollusca</taxon>
        <taxon>Gastropoda</taxon>
        <taxon>Heterobranchia</taxon>
        <taxon>Euthyneura</taxon>
        <taxon>Panpulmonata</taxon>
        <taxon>Sacoglossa</taxon>
        <taxon>Placobranchoidea</taxon>
        <taxon>Plakobranchidae</taxon>
        <taxon>Plakobranchus</taxon>
    </lineage>
</organism>
<comment type="caution">
    <text evidence="1">The sequence shown here is derived from an EMBL/GenBank/DDBJ whole genome shotgun (WGS) entry which is preliminary data.</text>
</comment>
<evidence type="ECO:0000313" key="2">
    <source>
        <dbReference type="Proteomes" id="UP000735302"/>
    </source>
</evidence>
<keyword evidence="2" id="KW-1185">Reference proteome</keyword>
<gene>
    <name evidence="1" type="ORF">PoB_000346200</name>
</gene>